<keyword evidence="2" id="KW-1185">Reference proteome</keyword>
<sequence length="463" mass="51198">MNHQIAKRYACDRCRDQKLRCDRSQAADESCERCVRMGAQCTMSTGRPLGRPSAQKCQQTQAQSSRQVRRGDFAHSRGDTGRARTSSIAGEACSPATANPVPPVSGHSLLSHTKPTTESQRPTFSSYLFADDSVSFNAICDLLNESHASGVASSLSMDQGNQDFSTNEQQFSHLSGSTAVDMELTDAENMSEGAGNESHVCPTPWTDDQMDDQMDDQSAGKGRGRSVDSRRHSTASFADILANIIYQLAELRDQFGEYCEPQFVQGSRRHGSDPATILPNPEGGPWLGSWDRTVSVTMRFAMVLEALAPPRQLGNSTPPPPYVPPTLSNTLLLLSAYVQLCEVFDIVLRRITQHLQGPEQRTLSHVRRKSSVPRPAATRESLGLHVIMMTQFVEKQLHGIEDLLGIPADCRMWSTKEDYAGIIDRDELLGLARDVIRHTQEPFHSLKRSINCVRDCVAYSPYK</sequence>
<organism evidence="1 2">
    <name type="scientific">Hypoxylon rubiginosum</name>
    <dbReference type="NCBI Taxonomy" id="110542"/>
    <lineage>
        <taxon>Eukaryota</taxon>
        <taxon>Fungi</taxon>
        <taxon>Dikarya</taxon>
        <taxon>Ascomycota</taxon>
        <taxon>Pezizomycotina</taxon>
        <taxon>Sordariomycetes</taxon>
        <taxon>Xylariomycetidae</taxon>
        <taxon>Xylariales</taxon>
        <taxon>Hypoxylaceae</taxon>
        <taxon>Hypoxylon</taxon>
    </lineage>
</organism>
<name>A0ACC0DMC6_9PEZI</name>
<proteinExistence type="predicted"/>
<gene>
    <name evidence="1" type="ORF">F4821DRAFT_252960</name>
</gene>
<evidence type="ECO:0000313" key="1">
    <source>
        <dbReference type="EMBL" id="KAI6093964.1"/>
    </source>
</evidence>
<reference evidence="1 2" key="1">
    <citation type="journal article" date="2022" name="New Phytol.">
        <title>Ecological generalism drives hyperdiversity of secondary metabolite gene clusters in xylarialean endophytes.</title>
        <authorList>
            <person name="Franco M.E.E."/>
            <person name="Wisecaver J.H."/>
            <person name="Arnold A.E."/>
            <person name="Ju Y.M."/>
            <person name="Slot J.C."/>
            <person name="Ahrendt S."/>
            <person name="Moore L.P."/>
            <person name="Eastman K.E."/>
            <person name="Scott K."/>
            <person name="Konkel Z."/>
            <person name="Mondo S.J."/>
            <person name="Kuo A."/>
            <person name="Hayes R.D."/>
            <person name="Haridas S."/>
            <person name="Andreopoulos B."/>
            <person name="Riley R."/>
            <person name="LaButti K."/>
            <person name="Pangilinan J."/>
            <person name="Lipzen A."/>
            <person name="Amirebrahimi M."/>
            <person name="Yan J."/>
            <person name="Adam C."/>
            <person name="Keymanesh K."/>
            <person name="Ng V."/>
            <person name="Louie K."/>
            <person name="Northen T."/>
            <person name="Drula E."/>
            <person name="Henrissat B."/>
            <person name="Hsieh H.M."/>
            <person name="Youens-Clark K."/>
            <person name="Lutzoni F."/>
            <person name="Miadlikowska J."/>
            <person name="Eastwood D.C."/>
            <person name="Hamelin R.C."/>
            <person name="Grigoriev I.V."/>
            <person name="U'Ren J.M."/>
        </authorList>
    </citation>
    <scope>NUCLEOTIDE SEQUENCE [LARGE SCALE GENOMIC DNA]</scope>
    <source>
        <strain evidence="1 2">ER1909</strain>
    </source>
</reference>
<dbReference type="EMBL" id="MU394280">
    <property type="protein sequence ID" value="KAI6093964.1"/>
    <property type="molecule type" value="Genomic_DNA"/>
</dbReference>
<evidence type="ECO:0000313" key="2">
    <source>
        <dbReference type="Proteomes" id="UP001497680"/>
    </source>
</evidence>
<protein>
    <submittedName>
        <fullName evidence="1">Uncharacterized protein</fullName>
    </submittedName>
</protein>
<accession>A0ACC0DMC6</accession>
<comment type="caution">
    <text evidence="1">The sequence shown here is derived from an EMBL/GenBank/DDBJ whole genome shotgun (WGS) entry which is preliminary data.</text>
</comment>
<dbReference type="Proteomes" id="UP001497680">
    <property type="component" value="Unassembled WGS sequence"/>
</dbReference>